<dbReference type="Proteomes" id="UP000034164">
    <property type="component" value="Unassembled WGS sequence"/>
</dbReference>
<dbReference type="PANTHER" id="PTHR38790">
    <property type="entry name" value="2EXR DOMAIN-CONTAINING PROTEIN-RELATED"/>
    <property type="match status" value="1"/>
</dbReference>
<dbReference type="AlphaFoldDB" id="A0A0G2JAU6"/>
<dbReference type="VEuPathDB" id="FungiDB:EMCG_07947"/>
<dbReference type="InterPro" id="IPR056632">
    <property type="entry name" value="DUF7730"/>
</dbReference>
<accession>A0A0G2JAU6</accession>
<comment type="caution">
    <text evidence="2">The sequence shown here is derived from an EMBL/GenBank/DDBJ whole genome shotgun (WGS) entry which is preliminary data.</text>
</comment>
<dbReference type="OrthoDB" id="515692at2759"/>
<evidence type="ECO:0000313" key="2">
    <source>
        <dbReference type="EMBL" id="KKZ66346.1"/>
    </source>
</evidence>
<evidence type="ECO:0000259" key="1">
    <source>
        <dbReference type="Pfam" id="PF24864"/>
    </source>
</evidence>
<reference evidence="3" key="1">
    <citation type="journal article" date="2015" name="PLoS Genet.">
        <title>The dynamic genome and transcriptome of the human fungal pathogen Blastomyces and close relative Emmonsia.</title>
        <authorList>
            <person name="Munoz J.F."/>
            <person name="Gauthier G.M."/>
            <person name="Desjardins C.A."/>
            <person name="Gallo J.E."/>
            <person name="Holder J."/>
            <person name="Sullivan T.D."/>
            <person name="Marty A.J."/>
            <person name="Carmen J.C."/>
            <person name="Chen Z."/>
            <person name="Ding L."/>
            <person name="Gujja S."/>
            <person name="Magrini V."/>
            <person name="Misas E."/>
            <person name="Mitreva M."/>
            <person name="Priest M."/>
            <person name="Saif S."/>
            <person name="Whiston E.A."/>
            <person name="Young S."/>
            <person name="Zeng Q."/>
            <person name="Goldman W.E."/>
            <person name="Mardis E.R."/>
            <person name="Taylor J.W."/>
            <person name="McEwen J.G."/>
            <person name="Clay O.K."/>
            <person name="Klein B.S."/>
            <person name="Cuomo C.A."/>
        </authorList>
    </citation>
    <scope>NUCLEOTIDE SEQUENCE [LARGE SCALE GENOMIC DNA]</scope>
    <source>
        <strain evidence="3">UAMH 3008</strain>
    </source>
</reference>
<protein>
    <recommendedName>
        <fullName evidence="1">DUF7730 domain-containing protein</fullName>
    </recommendedName>
</protein>
<dbReference type="EMBL" id="LCZI01000498">
    <property type="protein sequence ID" value="KKZ66346.1"/>
    <property type="molecule type" value="Genomic_DNA"/>
</dbReference>
<evidence type="ECO:0000313" key="3">
    <source>
        <dbReference type="Proteomes" id="UP000034164"/>
    </source>
</evidence>
<sequence length="388" mass="44874">MITKKTLIAKWLCRKNKKQVDPPGLIPSLPIPRAHPLTATPLSLKATANSIFFQRIPPEIRRIILLYAFGEHIVHMDLHLAHPLKMEKTRQRTLKPYHVNFPRSADRDISKFREWRWYTCVCCRKYYSPINPSLAQDSLSCRLAADDCISHSYYVFSSDSRPGEMFTEYLVGAMGWLLTCRQAYAEGIDVLYSTNKIHINGMRLFHHLPRLLLPQRLAAIRPVELLWDINPRAQFNPGTDRRPEADMHGFTTLLDALPGTLPNLRFLYLSLQGRFRLPNTTKDGDTSNYSEELLQLMDQMVVNLHPFCECRVALSTSLYRDLERKYRATRQDVGWEHMGNGEKEALWRDILGQKISNHGKGAQGFRNGYWLCNGARDSVSQRWQTYAL</sequence>
<dbReference type="Pfam" id="PF24864">
    <property type="entry name" value="DUF7730"/>
    <property type="match status" value="1"/>
</dbReference>
<proteinExistence type="predicted"/>
<feature type="domain" description="DUF7730" evidence="1">
    <location>
        <begin position="47"/>
        <end position="273"/>
    </location>
</feature>
<dbReference type="PANTHER" id="PTHR38790:SF4">
    <property type="entry name" value="2EXR DOMAIN-CONTAINING PROTEIN"/>
    <property type="match status" value="1"/>
</dbReference>
<gene>
    <name evidence="2" type="ORF">EMCG_07947</name>
</gene>
<name>A0A0G2JAU6_9EURO</name>
<organism evidence="2 3">
    <name type="scientific">[Emmonsia] crescens</name>
    <dbReference type="NCBI Taxonomy" id="73230"/>
    <lineage>
        <taxon>Eukaryota</taxon>
        <taxon>Fungi</taxon>
        <taxon>Dikarya</taxon>
        <taxon>Ascomycota</taxon>
        <taxon>Pezizomycotina</taxon>
        <taxon>Eurotiomycetes</taxon>
        <taxon>Eurotiomycetidae</taxon>
        <taxon>Onygenales</taxon>
        <taxon>Ajellomycetaceae</taxon>
        <taxon>Emergomyces</taxon>
    </lineage>
</organism>